<feature type="binding site" evidence="6">
    <location>
        <position position="192"/>
    </location>
    <ligand>
        <name>Mg(2+)</name>
        <dbReference type="ChEBI" id="CHEBI:18420"/>
    </ligand>
</feature>
<dbReference type="UniPathway" id="UPA00223">
    <property type="reaction ID" value="UER00999"/>
</dbReference>
<dbReference type="Proteomes" id="UP000278149">
    <property type="component" value="Unassembled WGS sequence"/>
</dbReference>
<dbReference type="Gene3D" id="3.40.50.261">
    <property type="entry name" value="Succinyl-CoA synthetase domains"/>
    <property type="match status" value="1"/>
</dbReference>
<organism evidence="9 10">
    <name type="scientific">Candidatus Korarchaeum cryptofilum</name>
    <dbReference type="NCBI Taxonomy" id="498846"/>
    <lineage>
        <taxon>Archaea</taxon>
        <taxon>Thermoproteota</taxon>
        <taxon>Candidatus Korarchaeia</taxon>
        <taxon>Candidatus Korarchaeales</taxon>
        <taxon>Candidatus Korarchaeaceae</taxon>
        <taxon>Candidatus Korarchaeum</taxon>
    </lineage>
</organism>
<dbReference type="Gene3D" id="3.30.1490.20">
    <property type="entry name" value="ATP-grasp fold, A domain"/>
    <property type="match status" value="1"/>
</dbReference>
<dbReference type="RefSeq" id="WP_125742841.1">
    <property type="nucleotide sequence ID" value="NZ_RCOR01000045.1"/>
</dbReference>
<keyword evidence="4 6" id="KW-0547">Nucleotide-binding</keyword>
<dbReference type="FunFam" id="3.40.50.261:FF:000001">
    <property type="entry name" value="Succinate--CoA ligase [ADP-forming] subunit beta"/>
    <property type="match status" value="1"/>
</dbReference>
<evidence type="ECO:0000256" key="3">
    <source>
        <dbReference type="ARBA" id="ARBA00022723"/>
    </source>
</evidence>
<dbReference type="NCBIfam" id="NF001913">
    <property type="entry name" value="PRK00696.1"/>
    <property type="match status" value="1"/>
</dbReference>
<comment type="catalytic activity">
    <reaction evidence="6">
        <text>GTP + succinate + CoA = succinyl-CoA + GDP + phosphate</text>
        <dbReference type="Rhea" id="RHEA:22120"/>
        <dbReference type="ChEBI" id="CHEBI:30031"/>
        <dbReference type="ChEBI" id="CHEBI:37565"/>
        <dbReference type="ChEBI" id="CHEBI:43474"/>
        <dbReference type="ChEBI" id="CHEBI:57287"/>
        <dbReference type="ChEBI" id="CHEBI:57292"/>
        <dbReference type="ChEBI" id="CHEBI:58189"/>
    </reaction>
</comment>
<feature type="binding site" evidence="6">
    <location>
        <position position="99"/>
    </location>
    <ligand>
        <name>ATP</name>
        <dbReference type="ChEBI" id="CHEBI:30616"/>
    </ligand>
</feature>
<evidence type="ECO:0000256" key="2">
    <source>
        <dbReference type="ARBA" id="ARBA00022598"/>
    </source>
</evidence>
<protein>
    <recommendedName>
        <fullName evidence="6">Succinate--CoA ligase [ADP-forming] subunit beta</fullName>
        <ecNumber evidence="6">6.2.1.5</ecNumber>
    </recommendedName>
    <alternativeName>
        <fullName evidence="6">Succinyl-CoA synthetase subunit beta</fullName>
        <shortName evidence="6">SCS-beta</shortName>
    </alternativeName>
</protein>
<dbReference type="PROSITE" id="PS01217">
    <property type="entry name" value="SUCCINYL_COA_LIG_3"/>
    <property type="match status" value="1"/>
</dbReference>
<sequence length="378" mass="40951">MRLLEYESKEALASKGIPIPKGILARDPEEAASAVEKLGGRGVLKIQIPHGQRGKAGGIKLVNSPNEAREVAKELFSRTFYGYEVSSLLVEEPVDTVTEIYIGGIIDRNSRGMTFISTPYGGMDVEEIAASHPESIEKRTVHPLMGMRSHIARALAKNAAKNVPDKVNEIQRIISSLWDVAVEYDAVMLEINPLALTKDGRLIALDARIEVDDNALFRHMEFEKRYYSSENPRENEARKRDIAYVELDGNIGTMANGAGLAMATMDLVHTFGGKPANFCDVGGGASADRVANALEIILSNPRASVVLINTLCGITSALDVALGVKSIKEKGLLKIPVVVRMSGNQADEGKRILEGIGIKATESAEEAVRYAVELAKRA</sequence>
<dbReference type="GO" id="GO:0006099">
    <property type="term" value="P:tricarboxylic acid cycle"/>
    <property type="evidence" value="ECO:0007669"/>
    <property type="project" value="UniProtKB-UniRule"/>
</dbReference>
<comment type="pathway">
    <text evidence="6">Carbohydrate metabolism; tricarboxylic acid cycle; succinate from succinyl-CoA (ligase route): step 1/1.</text>
</comment>
<dbReference type="PROSITE" id="PS50975">
    <property type="entry name" value="ATP_GRASP"/>
    <property type="match status" value="1"/>
</dbReference>
<dbReference type="EC" id="6.2.1.5" evidence="6"/>
<dbReference type="InterPro" id="IPR016102">
    <property type="entry name" value="Succinyl-CoA_synth-like"/>
</dbReference>
<feature type="domain" description="ATP-grasp" evidence="8">
    <location>
        <begin position="9"/>
        <end position="220"/>
    </location>
</feature>
<dbReference type="SUPFAM" id="SSF52210">
    <property type="entry name" value="Succinyl-CoA synthetase domains"/>
    <property type="match status" value="1"/>
</dbReference>
<dbReference type="GO" id="GO:0000287">
    <property type="term" value="F:magnesium ion binding"/>
    <property type="evidence" value="ECO:0007669"/>
    <property type="project" value="UniProtKB-UniRule"/>
</dbReference>
<dbReference type="SUPFAM" id="SSF56059">
    <property type="entry name" value="Glutathione synthetase ATP-binding domain-like"/>
    <property type="match status" value="1"/>
</dbReference>
<dbReference type="GO" id="GO:0006104">
    <property type="term" value="P:succinyl-CoA metabolic process"/>
    <property type="evidence" value="ECO:0007669"/>
    <property type="project" value="TreeGrafter"/>
</dbReference>
<feature type="binding site" evidence="6">
    <location>
        <position position="256"/>
    </location>
    <ligand>
        <name>substrate</name>
        <note>ligand shared with subunit alpha</note>
    </ligand>
</feature>
<dbReference type="HAMAP" id="MF_00558">
    <property type="entry name" value="Succ_CoA_beta"/>
    <property type="match status" value="1"/>
</dbReference>
<comment type="caution">
    <text evidence="9">The sequence shown here is derived from an EMBL/GenBank/DDBJ whole genome shotgun (WGS) entry which is preliminary data.</text>
</comment>
<dbReference type="InterPro" id="IPR013815">
    <property type="entry name" value="ATP_grasp_subdomain_1"/>
</dbReference>
<dbReference type="GO" id="GO:0004776">
    <property type="term" value="F:succinate-CoA ligase (GDP-forming) activity"/>
    <property type="evidence" value="ECO:0007669"/>
    <property type="project" value="RHEA"/>
</dbReference>
<reference evidence="9 10" key="1">
    <citation type="submission" date="2018-10" db="EMBL/GenBank/DDBJ databases">
        <title>Co-occurring genomic capacity for anaerobic methane metabolism and dissimilatory sulfite reduction discovered in the Korarchaeota.</title>
        <authorList>
            <person name="Mckay L.J."/>
            <person name="Dlakic M."/>
            <person name="Fields M.W."/>
            <person name="Delmont T.O."/>
            <person name="Eren A.M."/>
            <person name="Jay Z.J."/>
            <person name="Klingelsmith K.B."/>
            <person name="Rusch D.B."/>
            <person name="Inskeep W.P."/>
        </authorList>
    </citation>
    <scope>NUCLEOTIDE SEQUENCE [LARGE SCALE GENOMIC DNA]</scope>
    <source>
        <strain evidence="9 10">WS</strain>
    </source>
</reference>
<dbReference type="InterPro" id="IPR011761">
    <property type="entry name" value="ATP-grasp"/>
</dbReference>
<evidence type="ECO:0000256" key="4">
    <source>
        <dbReference type="ARBA" id="ARBA00022741"/>
    </source>
</evidence>
<dbReference type="InterPro" id="IPR013650">
    <property type="entry name" value="ATP-grasp_succ-CoA_synth-type"/>
</dbReference>
<evidence type="ECO:0000256" key="6">
    <source>
        <dbReference type="HAMAP-Rule" id="MF_00558"/>
    </source>
</evidence>
<keyword evidence="5 6" id="KW-0460">Magnesium</keyword>
<keyword evidence="3 6" id="KW-0479">Metal-binding</keyword>
<comment type="subunit">
    <text evidence="6">Heterotetramer of two alpha and two beta subunits.</text>
</comment>
<proteinExistence type="inferred from homology"/>
<feature type="binding site" evidence="6">
    <location>
        <begin position="313"/>
        <end position="315"/>
    </location>
    <ligand>
        <name>substrate</name>
        <note>ligand shared with subunit alpha</note>
    </ligand>
</feature>
<feature type="binding site" evidence="6">
    <location>
        <position position="45"/>
    </location>
    <ligand>
        <name>ATP</name>
        <dbReference type="ChEBI" id="CHEBI:30616"/>
    </ligand>
</feature>
<gene>
    <name evidence="6" type="primary">sucC</name>
    <name evidence="9" type="ORF">D9Q81_08745</name>
</gene>
<comment type="cofactor">
    <cofactor evidence="6">
        <name>Mg(2+)</name>
        <dbReference type="ChEBI" id="CHEBI:18420"/>
    </cofactor>
    <text evidence="6">Binds 1 Mg(2+) ion per subunit.</text>
</comment>
<accession>A0A429G0M7</accession>
<dbReference type="Pfam" id="PF00549">
    <property type="entry name" value="Ligase_CoA"/>
    <property type="match status" value="1"/>
</dbReference>
<dbReference type="EMBL" id="RCOR01000045">
    <property type="protein sequence ID" value="RSN67305.1"/>
    <property type="molecule type" value="Genomic_DNA"/>
</dbReference>
<keyword evidence="2 6" id="KW-0436">Ligase</keyword>
<dbReference type="GO" id="GO:0005524">
    <property type="term" value="F:ATP binding"/>
    <property type="evidence" value="ECO:0007669"/>
    <property type="project" value="UniProtKB-UniRule"/>
</dbReference>
<evidence type="ECO:0000256" key="5">
    <source>
        <dbReference type="ARBA" id="ARBA00022842"/>
    </source>
</evidence>
<evidence type="ECO:0000259" key="8">
    <source>
        <dbReference type="PROSITE" id="PS50975"/>
    </source>
</evidence>
<dbReference type="NCBIfam" id="TIGR01016">
    <property type="entry name" value="sucCoAbeta"/>
    <property type="match status" value="1"/>
</dbReference>
<comment type="function">
    <text evidence="6">Succinyl-CoA synthetase functions in the citric acid cycle (TCA), coupling the hydrolysis of succinyl-CoA to the synthesis of either ATP or GTP and thus represents the only step of substrate-level phosphorylation in the TCA. The beta subunit provides nucleotide specificity of the enzyme and binds the substrate succinate, while the binding sites for coenzyme A and phosphate are found in the alpha subunit.</text>
</comment>
<dbReference type="GO" id="GO:0042709">
    <property type="term" value="C:succinate-CoA ligase complex"/>
    <property type="evidence" value="ECO:0007669"/>
    <property type="project" value="TreeGrafter"/>
</dbReference>
<evidence type="ECO:0000313" key="10">
    <source>
        <dbReference type="Proteomes" id="UP000278149"/>
    </source>
</evidence>
<dbReference type="FunFam" id="3.30.470.20:FF:000002">
    <property type="entry name" value="Succinate--CoA ligase [ADP-forming] subunit beta"/>
    <property type="match status" value="1"/>
</dbReference>
<comment type="similarity">
    <text evidence="6">Belongs to the succinate/malate CoA ligase beta subunit family.</text>
</comment>
<feature type="binding site" evidence="6">
    <location>
        <position position="91"/>
    </location>
    <ligand>
        <name>ATP</name>
        <dbReference type="ChEBI" id="CHEBI:30616"/>
    </ligand>
</feature>
<dbReference type="InterPro" id="IPR005809">
    <property type="entry name" value="Succ_CoA_ligase-like_bsu"/>
</dbReference>
<dbReference type="AlphaFoldDB" id="A0A429G0M7"/>
<name>A0A429G0M7_9CREN</name>
<comment type="caution">
    <text evidence="6">Lacks conserved residue(s) required for the propagation of feature annotation.</text>
</comment>
<evidence type="ECO:0000256" key="7">
    <source>
        <dbReference type="PROSITE-ProRule" id="PRU00409"/>
    </source>
</evidence>
<keyword evidence="6 7" id="KW-0067">ATP-binding</keyword>
<dbReference type="PANTHER" id="PTHR11815:SF10">
    <property type="entry name" value="SUCCINATE--COA LIGASE [GDP-FORMING] SUBUNIT BETA, MITOCHONDRIAL"/>
    <property type="match status" value="1"/>
</dbReference>
<evidence type="ECO:0000313" key="9">
    <source>
        <dbReference type="EMBL" id="RSN67305.1"/>
    </source>
</evidence>
<dbReference type="PANTHER" id="PTHR11815">
    <property type="entry name" value="SUCCINYL-COA SYNTHETASE BETA CHAIN"/>
    <property type="match status" value="1"/>
</dbReference>
<dbReference type="PIRSF" id="PIRSF001554">
    <property type="entry name" value="SucCS_beta"/>
    <property type="match status" value="1"/>
</dbReference>
<dbReference type="InterPro" id="IPR005811">
    <property type="entry name" value="SUCC_ACL_C"/>
</dbReference>
<keyword evidence="1 6" id="KW-0816">Tricarboxylic acid cycle</keyword>
<evidence type="ECO:0000256" key="1">
    <source>
        <dbReference type="ARBA" id="ARBA00022532"/>
    </source>
</evidence>
<feature type="binding site" evidence="6">
    <location>
        <position position="206"/>
    </location>
    <ligand>
        <name>Mg(2+)</name>
        <dbReference type="ChEBI" id="CHEBI:18420"/>
    </ligand>
</feature>
<dbReference type="Pfam" id="PF08442">
    <property type="entry name" value="ATP-grasp_2"/>
    <property type="match status" value="1"/>
</dbReference>
<comment type="catalytic activity">
    <reaction evidence="6">
        <text>succinate + ATP + CoA = succinyl-CoA + ADP + phosphate</text>
        <dbReference type="Rhea" id="RHEA:17661"/>
        <dbReference type="ChEBI" id="CHEBI:30031"/>
        <dbReference type="ChEBI" id="CHEBI:30616"/>
        <dbReference type="ChEBI" id="CHEBI:43474"/>
        <dbReference type="ChEBI" id="CHEBI:57287"/>
        <dbReference type="ChEBI" id="CHEBI:57292"/>
        <dbReference type="ChEBI" id="CHEBI:456216"/>
        <dbReference type="EC" id="6.2.1.5"/>
    </reaction>
</comment>
<dbReference type="GO" id="GO:0004775">
    <property type="term" value="F:succinate-CoA ligase (ADP-forming) activity"/>
    <property type="evidence" value="ECO:0007669"/>
    <property type="project" value="UniProtKB-UniRule"/>
</dbReference>
<dbReference type="InterPro" id="IPR017866">
    <property type="entry name" value="Succ-CoA_synthase_bsu_CS"/>
</dbReference>
<dbReference type="Gene3D" id="3.30.470.20">
    <property type="entry name" value="ATP-grasp fold, B domain"/>
    <property type="match status" value="1"/>
</dbReference>
<feature type="binding site" evidence="6">
    <location>
        <position position="94"/>
    </location>
    <ligand>
        <name>ATP</name>
        <dbReference type="ChEBI" id="CHEBI:30616"/>
    </ligand>
</feature>